<name>A0ABR4K787_9EURO</name>
<comment type="caution">
    <text evidence="1">The sequence shown here is derived from an EMBL/GenBank/DDBJ whole genome shotgun (WGS) entry which is preliminary data.</text>
</comment>
<dbReference type="EMBL" id="JBFXLU010000051">
    <property type="protein sequence ID" value="KAL2848167.1"/>
    <property type="molecule type" value="Genomic_DNA"/>
</dbReference>
<reference evidence="1 2" key="1">
    <citation type="submission" date="2024-07" db="EMBL/GenBank/DDBJ databases">
        <title>Section-level genome sequencing and comparative genomics of Aspergillus sections Usti and Cavernicolus.</title>
        <authorList>
            <consortium name="Lawrence Berkeley National Laboratory"/>
            <person name="Nybo J.L."/>
            <person name="Vesth T.C."/>
            <person name="Theobald S."/>
            <person name="Frisvad J.C."/>
            <person name="Larsen T.O."/>
            <person name="Kjaerboelling I."/>
            <person name="Rothschild-Mancinelli K."/>
            <person name="Lyhne E.K."/>
            <person name="Kogle M.E."/>
            <person name="Barry K."/>
            <person name="Clum A."/>
            <person name="Na H."/>
            <person name="Ledsgaard L."/>
            <person name="Lin J."/>
            <person name="Lipzen A."/>
            <person name="Kuo A."/>
            <person name="Riley R."/>
            <person name="Mondo S."/>
            <person name="Labutti K."/>
            <person name="Haridas S."/>
            <person name="Pangalinan J."/>
            <person name="Salamov A.A."/>
            <person name="Simmons B.A."/>
            <person name="Magnuson J.K."/>
            <person name="Chen J."/>
            <person name="Drula E."/>
            <person name="Henrissat B."/>
            <person name="Wiebenga A."/>
            <person name="Lubbers R.J."/>
            <person name="Gomes A.C."/>
            <person name="Makela M.R."/>
            <person name="Stajich J."/>
            <person name="Grigoriev I.V."/>
            <person name="Mortensen U.H."/>
            <person name="De Vries R.P."/>
            <person name="Baker S.E."/>
            <person name="Andersen M.R."/>
        </authorList>
    </citation>
    <scope>NUCLEOTIDE SEQUENCE [LARGE SCALE GENOMIC DNA]</scope>
    <source>
        <strain evidence="1 2">CBS 123904</strain>
    </source>
</reference>
<sequence>MDPDAESQRDESCERRICHADSFGGRLLLQAVTMDPCGAWTLGSGFSQFWSDRSGTVKDFELSRPRWRTQINPIYHSQEAGYDKQRGLLANCGCTTADRRTESPRKSRNAIFLVKLLEGEDRGKREKRRPTRRPSARFHKFSLPKLAVSPAVRTTVVVSAQTLGCSSSLLTGSSTEYAIANRSGIQEEGICGSSLRR</sequence>
<accession>A0ABR4K787</accession>
<keyword evidence="2" id="KW-1185">Reference proteome</keyword>
<gene>
    <name evidence="1" type="ORF">BJY01DRAFT_161367</name>
</gene>
<proteinExistence type="predicted"/>
<protein>
    <submittedName>
        <fullName evidence="1">Uncharacterized protein</fullName>
    </submittedName>
</protein>
<evidence type="ECO:0000313" key="2">
    <source>
        <dbReference type="Proteomes" id="UP001610446"/>
    </source>
</evidence>
<evidence type="ECO:0000313" key="1">
    <source>
        <dbReference type="EMBL" id="KAL2848167.1"/>
    </source>
</evidence>
<organism evidence="1 2">
    <name type="scientific">Aspergillus pseudoustus</name>
    <dbReference type="NCBI Taxonomy" id="1810923"/>
    <lineage>
        <taxon>Eukaryota</taxon>
        <taxon>Fungi</taxon>
        <taxon>Dikarya</taxon>
        <taxon>Ascomycota</taxon>
        <taxon>Pezizomycotina</taxon>
        <taxon>Eurotiomycetes</taxon>
        <taxon>Eurotiomycetidae</taxon>
        <taxon>Eurotiales</taxon>
        <taxon>Aspergillaceae</taxon>
        <taxon>Aspergillus</taxon>
        <taxon>Aspergillus subgen. Nidulantes</taxon>
    </lineage>
</organism>
<dbReference type="Proteomes" id="UP001610446">
    <property type="component" value="Unassembled WGS sequence"/>
</dbReference>